<evidence type="ECO:0000313" key="2">
    <source>
        <dbReference type="EMBL" id="GBE60448.1"/>
    </source>
</evidence>
<dbReference type="Proteomes" id="UP000236319">
    <property type="component" value="Unassembled WGS sequence"/>
</dbReference>
<reference evidence="2 3" key="1">
    <citation type="journal article" date="2017" name="BMC Genomics">
        <title>Whole-genome assembly of Babesia ovata and comparative genomics between closely related pathogens.</title>
        <authorList>
            <person name="Yamagishi J."/>
            <person name="Asada M."/>
            <person name="Hakimi H."/>
            <person name="Tanaka T.Q."/>
            <person name="Sugimoto C."/>
            <person name="Kawazu S."/>
        </authorList>
    </citation>
    <scope>NUCLEOTIDE SEQUENCE [LARGE SCALE GENOMIC DNA]</scope>
    <source>
        <strain evidence="2 3">Miyake</strain>
    </source>
</reference>
<feature type="compositionally biased region" description="Basic and acidic residues" evidence="1">
    <location>
        <begin position="20"/>
        <end position="39"/>
    </location>
</feature>
<dbReference type="GeneID" id="39874218"/>
<dbReference type="AlphaFoldDB" id="A0A2H6KBS9"/>
<feature type="region of interest" description="Disordered" evidence="1">
    <location>
        <begin position="1"/>
        <end position="39"/>
    </location>
</feature>
<keyword evidence="3" id="KW-1185">Reference proteome</keyword>
<dbReference type="VEuPathDB" id="PiroplasmaDB:BOVATA_019410"/>
<dbReference type="OrthoDB" id="360291at2759"/>
<protein>
    <submittedName>
        <fullName evidence="2">Uncharacterized protein</fullName>
    </submittedName>
</protein>
<proteinExistence type="predicted"/>
<name>A0A2H6KBS9_9APIC</name>
<feature type="compositionally biased region" description="Polar residues" evidence="1">
    <location>
        <begin position="1"/>
        <end position="19"/>
    </location>
</feature>
<dbReference type="RefSeq" id="XP_028866691.1">
    <property type="nucleotide sequence ID" value="XM_029010858.1"/>
</dbReference>
<organism evidence="2 3">
    <name type="scientific">Babesia ovata</name>
    <dbReference type="NCBI Taxonomy" id="189622"/>
    <lineage>
        <taxon>Eukaryota</taxon>
        <taxon>Sar</taxon>
        <taxon>Alveolata</taxon>
        <taxon>Apicomplexa</taxon>
        <taxon>Aconoidasida</taxon>
        <taxon>Piroplasmida</taxon>
        <taxon>Babesiidae</taxon>
        <taxon>Babesia</taxon>
    </lineage>
</organism>
<sequence length="372" mass="41847">MSATEESQQQSLEGNAENNSKPRQDPTEGNKELDGWKADRADIPGPWRIFYPLSLKDTVGLSPNVNLRPSVLFCDITGAVTGPEHPDAGKGSFILDAGESVDIDDGESFVHNRKFGMIILSGKNYSNLRLVLLGRMFYSKTYVLRELKGVVRMRSAMFLGQAFLESYVRHIHNIVHIVAEKSCCHGSAAQDQKKDHCGSEGNEVDPLTWELQPLNAPGSPFRWMHGTDKWKLLGPFTAYRVLGPGVKVPHKPMIYDKYNMKDLYNMVDPLKLNKTPYTAPEKIEEETWRVIQALFEPTDKPMNEFRVTDQNYLNQLHEEMVQLAKQGPDFYKGNGIIARRSGFHGGQEALSSRFAWEGLGLEVGLAVEEVHL</sequence>
<comment type="caution">
    <text evidence="2">The sequence shown here is derived from an EMBL/GenBank/DDBJ whole genome shotgun (WGS) entry which is preliminary data.</text>
</comment>
<accession>A0A2H6KBS9</accession>
<dbReference type="EMBL" id="BDSA01000002">
    <property type="protein sequence ID" value="GBE60448.1"/>
    <property type="molecule type" value="Genomic_DNA"/>
</dbReference>
<evidence type="ECO:0000313" key="3">
    <source>
        <dbReference type="Proteomes" id="UP000236319"/>
    </source>
</evidence>
<gene>
    <name evidence="2" type="ORF">BOVATA_019410</name>
</gene>
<evidence type="ECO:0000256" key="1">
    <source>
        <dbReference type="SAM" id="MobiDB-lite"/>
    </source>
</evidence>